<accession>A0A378VXI9</accession>
<organism evidence="2">
    <name type="scientific">Neisseria gonorrhoeae</name>
    <dbReference type="NCBI Taxonomy" id="485"/>
    <lineage>
        <taxon>Bacteria</taxon>
        <taxon>Pseudomonadati</taxon>
        <taxon>Pseudomonadota</taxon>
        <taxon>Betaproteobacteria</taxon>
        <taxon>Neisseriales</taxon>
        <taxon>Neisseriaceae</taxon>
        <taxon>Neisseria</taxon>
    </lineage>
</organism>
<dbReference type="AlphaFoldDB" id="A0A378VXI9"/>
<feature type="region of interest" description="Disordered" evidence="1">
    <location>
        <begin position="138"/>
        <end position="174"/>
    </location>
</feature>
<sequence length="174" mass="18894">MTGFEIAVLSGMMENGGNYVKMPSETVGSIVNVGVDESVGFSPPFPSIQHFYRFHRIHRIRPFRQSDPMQPNRHSRESGNLGRGVWATVLSDKFPCGQVRIPACAGMTGFEIAVLSGMTGFEIAVLSDGFRDYGVVGTQPNRHSHGSGNLGRGVSVISDRFPPRQGSGFPPARE</sequence>
<reference evidence="2" key="1">
    <citation type="submission" date="2018-06" db="EMBL/GenBank/DDBJ databases">
        <authorList>
            <consortium name="Pathogen Informatics"/>
            <person name="Doyle S."/>
        </authorList>
    </citation>
    <scope>NUCLEOTIDE SEQUENCE [LARGE SCALE GENOMIC DNA]</scope>
    <source>
        <strain evidence="2">NCTC11421</strain>
    </source>
</reference>
<name>A0A378VXI9_NEIGO</name>
<evidence type="ECO:0000256" key="1">
    <source>
        <dbReference type="SAM" id="MobiDB-lite"/>
    </source>
</evidence>
<protein>
    <submittedName>
        <fullName evidence="2">Uncharacterized protein</fullName>
    </submittedName>
</protein>
<proteinExistence type="predicted"/>
<dbReference type="EMBL" id="UGRI01000001">
    <property type="protein sequence ID" value="SUA20901.1"/>
    <property type="molecule type" value="Genomic_DNA"/>
</dbReference>
<gene>
    <name evidence="2" type="ORF">NCTC11421_01006</name>
</gene>
<evidence type="ECO:0000313" key="2">
    <source>
        <dbReference type="EMBL" id="SUA20901.1"/>
    </source>
</evidence>